<dbReference type="AlphaFoldDB" id="L0WBH7"/>
<proteinExistence type="predicted"/>
<name>L0WBH7_9GAMM</name>
<dbReference type="Proteomes" id="UP000010164">
    <property type="component" value="Unassembled WGS sequence"/>
</dbReference>
<dbReference type="OrthoDB" id="6078454at2"/>
<dbReference type="PATRIC" id="fig|1177179.3.peg.1827"/>
<evidence type="ECO:0000256" key="1">
    <source>
        <dbReference type="SAM" id="MobiDB-lite"/>
    </source>
</evidence>
<evidence type="ECO:0000313" key="4">
    <source>
        <dbReference type="Proteomes" id="UP000010164"/>
    </source>
</evidence>
<feature type="region of interest" description="Disordered" evidence="1">
    <location>
        <begin position="71"/>
        <end position="90"/>
    </location>
</feature>
<gene>
    <name evidence="3" type="ORF">A11A3_09145</name>
</gene>
<feature type="signal peptide" evidence="2">
    <location>
        <begin position="1"/>
        <end position="15"/>
    </location>
</feature>
<evidence type="ECO:0000313" key="3">
    <source>
        <dbReference type="EMBL" id="EKF74354.1"/>
    </source>
</evidence>
<dbReference type="RefSeq" id="WP_008929007.1">
    <property type="nucleotide sequence ID" value="NZ_AMRJ01000012.1"/>
</dbReference>
<keyword evidence="2" id="KW-0732">Signal</keyword>
<reference evidence="3 4" key="1">
    <citation type="journal article" date="2012" name="J. Bacteriol.">
        <title>Genome Sequence of the Alkane-Degrading Bacterium Alcanivorax hongdengensis Type Strain A-11-3.</title>
        <authorList>
            <person name="Lai Q."/>
            <person name="Shao Z."/>
        </authorList>
    </citation>
    <scope>NUCLEOTIDE SEQUENCE [LARGE SCALE GENOMIC DNA]</scope>
    <source>
        <strain evidence="3 4">A-11-3</strain>
    </source>
</reference>
<dbReference type="STRING" id="1177179.A11A3_09145"/>
<keyword evidence="4" id="KW-1185">Reference proteome</keyword>
<dbReference type="EMBL" id="AMRJ01000012">
    <property type="protein sequence ID" value="EKF74354.1"/>
    <property type="molecule type" value="Genomic_DNA"/>
</dbReference>
<accession>L0WBH7</accession>
<feature type="chain" id="PRO_5013175409" evidence="2">
    <location>
        <begin position="16"/>
        <end position="90"/>
    </location>
</feature>
<protein>
    <submittedName>
        <fullName evidence="3">Uncharacterized protein</fullName>
    </submittedName>
</protein>
<organism evidence="3 4">
    <name type="scientific">Alcanivorax hongdengensis A-11-3</name>
    <dbReference type="NCBI Taxonomy" id="1177179"/>
    <lineage>
        <taxon>Bacteria</taxon>
        <taxon>Pseudomonadati</taxon>
        <taxon>Pseudomonadota</taxon>
        <taxon>Gammaproteobacteria</taxon>
        <taxon>Oceanospirillales</taxon>
        <taxon>Alcanivoracaceae</taxon>
        <taxon>Alcanivorax</taxon>
    </lineage>
</organism>
<comment type="caution">
    <text evidence="3">The sequence shown here is derived from an EMBL/GenBank/DDBJ whole genome shotgun (WGS) entry which is preliminary data.</text>
</comment>
<sequence length="90" mass="10044">MASALLLMFCSPALADQDGDYAFGLSDSVVREKPKTTTDWLLDQQRHSPPSQKSELPAQLYVDSQRRISDTFKQPIPESIQDKATSTDDN</sequence>
<evidence type="ECO:0000256" key="2">
    <source>
        <dbReference type="SAM" id="SignalP"/>
    </source>
</evidence>